<feature type="transmembrane region" description="Helical" evidence="9">
    <location>
        <begin position="289"/>
        <end position="312"/>
    </location>
</feature>
<evidence type="ECO:0000256" key="8">
    <source>
        <dbReference type="SAM" id="MobiDB-lite"/>
    </source>
</evidence>
<accession>A0A975Y1V7</accession>
<evidence type="ECO:0000256" key="5">
    <source>
        <dbReference type="ARBA" id="ARBA00022692"/>
    </source>
</evidence>
<dbReference type="Proteomes" id="UP000683575">
    <property type="component" value="Chromosome"/>
</dbReference>
<dbReference type="PANTHER" id="PTHR21716:SF53">
    <property type="entry name" value="PERMEASE PERM-RELATED"/>
    <property type="match status" value="1"/>
</dbReference>
<dbReference type="Pfam" id="PF01594">
    <property type="entry name" value="AI-2E_transport"/>
    <property type="match status" value="1"/>
</dbReference>
<feature type="transmembrane region" description="Helical" evidence="9">
    <location>
        <begin position="240"/>
        <end position="268"/>
    </location>
</feature>
<dbReference type="InterPro" id="IPR002549">
    <property type="entry name" value="AI-2E-like"/>
</dbReference>
<evidence type="ECO:0000256" key="1">
    <source>
        <dbReference type="ARBA" id="ARBA00004651"/>
    </source>
</evidence>
<feature type="transmembrane region" description="Helical" evidence="9">
    <location>
        <begin position="92"/>
        <end position="112"/>
    </location>
</feature>
<dbReference type="RefSeq" id="WP_216941751.1">
    <property type="nucleotide sequence ID" value="NZ_CP077062.1"/>
</dbReference>
<evidence type="ECO:0000256" key="3">
    <source>
        <dbReference type="ARBA" id="ARBA00022448"/>
    </source>
</evidence>
<evidence type="ECO:0000256" key="4">
    <source>
        <dbReference type="ARBA" id="ARBA00022475"/>
    </source>
</evidence>
<keyword evidence="5 9" id="KW-0812">Transmembrane</keyword>
<sequence>MKAWPVKYARQSRQGQDPDVDGERRAGLPTVPVERPDATAAPEPEPAPVPVADQIAEADQETEQLVEDHVRGNVDDVAVNTLGAPLNRRSPFYLGLMAGLGLLVSYGLVHMLLELTQILTFILVSLFLALGLEPLVSRLVHRGLRRGWAVVVVMLALLTVLAFIGWMVVPTFVQQIGSLVEKTPGYLSDLQHNRLVERLDSRFHVVERAQARATSSISASTLTSVLGGVLGAGKALVDGVVAVVTVLVLTLYLMAALPSVKTACYKLVPHGRRVRVVYLGEEISRRVGGYVLGQTAVATVNGVLTWIMLMVLGLPFPAVLAVLAGLLALVPIIGTVIGGVVITLVALSAGWSTALLALGYYIAYHVFEAYVLSPRIMHHAVDVPAVVTIVAVLAGGALLGVVGALIAIPVAAGLALIYDQVLVPRQQGLTASAASDAH</sequence>
<feature type="transmembrane region" description="Helical" evidence="9">
    <location>
        <begin position="148"/>
        <end position="169"/>
    </location>
</feature>
<keyword evidence="6 9" id="KW-1133">Transmembrane helix</keyword>
<keyword evidence="4" id="KW-1003">Cell membrane</keyword>
<dbReference type="KEGG" id="nps:KRR39_09335"/>
<dbReference type="AlphaFoldDB" id="A0A975Y1V7"/>
<gene>
    <name evidence="10" type="ORF">KRR39_09335</name>
</gene>
<reference evidence="10" key="1">
    <citation type="submission" date="2021-06" db="EMBL/GenBank/DDBJ databases">
        <title>Complete genome sequence of Nocardioides sp. G188.</title>
        <authorList>
            <person name="Im W.-T."/>
        </authorList>
    </citation>
    <scope>NUCLEOTIDE SEQUENCE</scope>
    <source>
        <strain evidence="10">G188</strain>
    </source>
</reference>
<feature type="transmembrane region" description="Helical" evidence="9">
    <location>
        <begin position="354"/>
        <end position="373"/>
    </location>
</feature>
<organism evidence="10 11">
    <name type="scientific">Nocardioides panacis</name>
    <dbReference type="NCBI Taxonomy" id="2849501"/>
    <lineage>
        <taxon>Bacteria</taxon>
        <taxon>Bacillati</taxon>
        <taxon>Actinomycetota</taxon>
        <taxon>Actinomycetes</taxon>
        <taxon>Propionibacteriales</taxon>
        <taxon>Nocardioidaceae</taxon>
        <taxon>Nocardioides</taxon>
    </lineage>
</organism>
<feature type="transmembrane region" description="Helical" evidence="9">
    <location>
        <begin position="385"/>
        <end position="418"/>
    </location>
</feature>
<dbReference type="EMBL" id="CP077062">
    <property type="protein sequence ID" value="QWZ09905.1"/>
    <property type="molecule type" value="Genomic_DNA"/>
</dbReference>
<dbReference type="PANTHER" id="PTHR21716">
    <property type="entry name" value="TRANSMEMBRANE PROTEIN"/>
    <property type="match status" value="1"/>
</dbReference>
<dbReference type="GO" id="GO:0055085">
    <property type="term" value="P:transmembrane transport"/>
    <property type="evidence" value="ECO:0007669"/>
    <property type="project" value="TreeGrafter"/>
</dbReference>
<proteinExistence type="inferred from homology"/>
<dbReference type="GO" id="GO:0005886">
    <property type="term" value="C:plasma membrane"/>
    <property type="evidence" value="ECO:0007669"/>
    <property type="project" value="UniProtKB-SubCell"/>
</dbReference>
<feature type="region of interest" description="Disordered" evidence="8">
    <location>
        <begin position="1"/>
        <end position="48"/>
    </location>
</feature>
<comment type="similarity">
    <text evidence="2">Belongs to the autoinducer-2 exporter (AI-2E) (TC 2.A.86) family.</text>
</comment>
<protein>
    <submittedName>
        <fullName evidence="10">AI-2E family transporter</fullName>
    </submittedName>
</protein>
<evidence type="ECO:0000256" key="7">
    <source>
        <dbReference type="ARBA" id="ARBA00023136"/>
    </source>
</evidence>
<evidence type="ECO:0000256" key="2">
    <source>
        <dbReference type="ARBA" id="ARBA00009773"/>
    </source>
</evidence>
<keyword evidence="3" id="KW-0813">Transport</keyword>
<feature type="transmembrane region" description="Helical" evidence="9">
    <location>
        <begin position="118"/>
        <end position="136"/>
    </location>
</feature>
<keyword evidence="7 9" id="KW-0472">Membrane</keyword>
<evidence type="ECO:0000313" key="10">
    <source>
        <dbReference type="EMBL" id="QWZ09905.1"/>
    </source>
</evidence>
<feature type="transmembrane region" description="Helical" evidence="9">
    <location>
        <begin position="318"/>
        <end position="347"/>
    </location>
</feature>
<evidence type="ECO:0000313" key="11">
    <source>
        <dbReference type="Proteomes" id="UP000683575"/>
    </source>
</evidence>
<evidence type="ECO:0000256" key="9">
    <source>
        <dbReference type="SAM" id="Phobius"/>
    </source>
</evidence>
<name>A0A975Y1V7_9ACTN</name>
<evidence type="ECO:0000256" key="6">
    <source>
        <dbReference type="ARBA" id="ARBA00022989"/>
    </source>
</evidence>
<comment type="subcellular location">
    <subcellularLocation>
        <location evidence="1">Cell membrane</location>
        <topology evidence="1">Multi-pass membrane protein</topology>
    </subcellularLocation>
</comment>
<keyword evidence="11" id="KW-1185">Reference proteome</keyword>